<protein>
    <submittedName>
        <fullName evidence="2">Exported protein</fullName>
    </submittedName>
</protein>
<keyword evidence="3" id="KW-1185">Reference proteome</keyword>
<dbReference type="EMBL" id="AM849034">
    <property type="protein sequence ID" value="CAQ03012.1"/>
    <property type="molecule type" value="Genomic_DNA"/>
</dbReference>
<evidence type="ECO:0000256" key="1">
    <source>
        <dbReference type="SAM" id="MobiDB-lite"/>
    </source>
</evidence>
<dbReference type="AlphaFoldDB" id="B0RCC4"/>
<reference evidence="2 3" key="1">
    <citation type="journal article" date="2008" name="J. Bacteriol.">
        <title>Genome of the actinomycete plant pathogen Clavibacter michiganensis subsp. sepedonicus suggests recent niche adaptation.</title>
        <authorList>
            <person name="Bentley S.D."/>
            <person name="Corton C."/>
            <person name="Brown S.E."/>
            <person name="Barron A."/>
            <person name="Clark L."/>
            <person name="Doggett J."/>
            <person name="Harris B."/>
            <person name="Ormond D."/>
            <person name="Quail M.A."/>
            <person name="May G."/>
            <person name="Francis D."/>
            <person name="Knudson D."/>
            <person name="Parkhill J."/>
            <person name="Ishimaru C.A."/>
        </authorList>
    </citation>
    <scope>NUCLEOTIDE SEQUENCE [LARGE SCALE GENOMIC DNA]</scope>
    <source>
        <strain evidence="3">ATCC 33113 / DSM 20744 / JCM 9667 / LMG 2889 / ICMP 2535 / C-1</strain>
    </source>
</reference>
<gene>
    <name evidence="2" type="ordered locus">CMS2941</name>
</gene>
<dbReference type="Proteomes" id="UP000001318">
    <property type="component" value="Chromosome"/>
</dbReference>
<feature type="region of interest" description="Disordered" evidence="1">
    <location>
        <begin position="1"/>
        <end position="29"/>
    </location>
</feature>
<dbReference type="OrthoDB" id="4987327at2"/>
<feature type="compositionally biased region" description="Basic residues" evidence="1">
    <location>
        <begin position="1"/>
        <end position="12"/>
    </location>
</feature>
<evidence type="ECO:0000313" key="3">
    <source>
        <dbReference type="Proteomes" id="UP000001318"/>
    </source>
</evidence>
<name>B0RCC4_CLASE</name>
<proteinExistence type="predicted"/>
<dbReference type="PROSITE" id="PS51318">
    <property type="entry name" value="TAT"/>
    <property type="match status" value="1"/>
</dbReference>
<sequence length="627" mass="61419">MSARHGLGRHTGRRAEPAQPRRSRDPRLPRRAALVAAAVAVALVAGSVTPGLVPVAAAWTDREWTHERVATETVDCGVDTGYTTRASSRFLDGNLLTLDLDTVAGVQGLTAIDDQAAGAQVTPASARVLGPGVFANPLAVTAVAGAAALDLSGLSLGLPAGSAGALNQYARVSETGVATGASGLVSDSGGVGVTSGTPPASLPGRATISLGRVLPAVTDVTDASLAVGAVASRSTLDWCAARESDVWGDGSVSGVTRDYGIAGLDLRVASPAVSGLTSAVNTTTATALPAAATSLSGTTGLVGQLITARIGALVKTLGLGALTGTITVTGVDAAATAVAPLLTHPLRSADGTVVVDLVTGTVRVDLAALLGSGPGGLNGLGPNSEIVVDAALLNAVSARVGALVDARSAEIRAAMTTALQGVRIVIDVSTVISATVSVAGLGLTTAEILRLAVQFDGTLAQLAAGTVPIAVTPTVLPTSGLVGAAVNALLGTLLGVNSPLALGALLDGSLTTGLVAPIVSTVTNALTAPVTTLGATLAGLSARLVTAVAAVVNPLPSVVSLMVNVQPDQPGAPPGATALPAVPPDTSAEYEVTALRIGLVDALAPASGFAVLELATSTAGRSTFRTP</sequence>
<dbReference type="GeneID" id="29471997"/>
<evidence type="ECO:0000313" key="2">
    <source>
        <dbReference type="EMBL" id="CAQ03012.1"/>
    </source>
</evidence>
<dbReference type="InterPro" id="IPR006311">
    <property type="entry name" value="TAT_signal"/>
</dbReference>
<organism evidence="2 3">
    <name type="scientific">Clavibacter sepedonicus</name>
    <name type="common">Clavibacter michiganensis subsp. sepedonicus</name>
    <dbReference type="NCBI Taxonomy" id="31964"/>
    <lineage>
        <taxon>Bacteria</taxon>
        <taxon>Bacillati</taxon>
        <taxon>Actinomycetota</taxon>
        <taxon>Actinomycetes</taxon>
        <taxon>Micrococcales</taxon>
        <taxon>Microbacteriaceae</taxon>
        <taxon>Clavibacter</taxon>
    </lineage>
</organism>
<dbReference type="KEGG" id="cms:CMS2941"/>
<dbReference type="HOGENOM" id="CLU_034187_0_0_11"/>
<dbReference type="eggNOG" id="COG2373">
    <property type="taxonomic scope" value="Bacteria"/>
</dbReference>
<dbReference type="STRING" id="31964.CMS2941"/>
<dbReference type="InterPro" id="IPR047900">
    <property type="entry name" value="Choice_anch_G"/>
</dbReference>
<accession>B0RCC4</accession>
<dbReference type="NCBIfam" id="NF033766">
    <property type="entry name" value="choice_anch_G"/>
    <property type="match status" value="1"/>
</dbReference>
<dbReference type="RefSeq" id="WP_012300162.1">
    <property type="nucleotide sequence ID" value="NC_010407.1"/>
</dbReference>